<dbReference type="STRING" id="442899.SAMN05720591_10751"/>
<sequence>MKKQDIRKNVIQMLLDLPIDQRRLIEENLYEQFIHSDEYHFSRVIGITMSHGHEWETRTIIKRALAEGKTVTVPLCHTDTKTMSFYKLDTLDDLVKGHFGLMEPNPKVMQRIDHQKIDLLVVPGVAFDTKQYRIGHGGGYYDRFLVEYSGKTLALLHESQLFTSLPVESYDVPVQTYIIARN</sequence>
<dbReference type="GO" id="GO:0046872">
    <property type="term" value="F:metal ion binding"/>
    <property type="evidence" value="ECO:0007669"/>
    <property type="project" value="UniProtKB-KW"/>
</dbReference>
<comment type="similarity">
    <text evidence="1 5">Belongs to the 5-formyltetrahydrofolate cyclo-ligase family.</text>
</comment>
<organism evidence="6 7">
    <name type="scientific">Halolactibacillus alkaliphilus</name>
    <dbReference type="NCBI Taxonomy" id="442899"/>
    <lineage>
        <taxon>Bacteria</taxon>
        <taxon>Bacillati</taxon>
        <taxon>Bacillota</taxon>
        <taxon>Bacilli</taxon>
        <taxon>Bacillales</taxon>
        <taxon>Bacillaceae</taxon>
        <taxon>Halolactibacillus</taxon>
    </lineage>
</organism>
<evidence type="ECO:0000256" key="2">
    <source>
        <dbReference type="ARBA" id="ARBA00022741"/>
    </source>
</evidence>
<keyword evidence="7" id="KW-1185">Reference proteome</keyword>
<dbReference type="NCBIfam" id="TIGR02727">
    <property type="entry name" value="MTHFS_bact"/>
    <property type="match status" value="1"/>
</dbReference>
<evidence type="ECO:0000313" key="7">
    <source>
        <dbReference type="Proteomes" id="UP000321400"/>
    </source>
</evidence>
<dbReference type="EC" id="6.3.3.2" evidence="5"/>
<gene>
    <name evidence="6" type="primary">yqgN</name>
    <name evidence="6" type="ORF">HAL01_17250</name>
</gene>
<dbReference type="Gene3D" id="3.40.50.10420">
    <property type="entry name" value="NagB/RpiA/CoA transferase-like"/>
    <property type="match status" value="1"/>
</dbReference>
<dbReference type="Proteomes" id="UP000321400">
    <property type="component" value="Unassembled WGS sequence"/>
</dbReference>
<feature type="binding site" evidence="4">
    <location>
        <position position="54"/>
    </location>
    <ligand>
        <name>substrate</name>
    </ligand>
</feature>
<comment type="cofactor">
    <cofactor evidence="5">
        <name>Mg(2+)</name>
        <dbReference type="ChEBI" id="CHEBI:18420"/>
    </cofactor>
</comment>
<keyword evidence="2 4" id="KW-0547">Nucleotide-binding</keyword>
<dbReference type="GO" id="GO:0009396">
    <property type="term" value="P:folic acid-containing compound biosynthetic process"/>
    <property type="evidence" value="ECO:0007669"/>
    <property type="project" value="TreeGrafter"/>
</dbReference>
<reference evidence="6 7" key="1">
    <citation type="submission" date="2019-07" db="EMBL/GenBank/DDBJ databases">
        <title>Whole genome shotgun sequence of Halolactibacillus alkaliphilus NBRC 103919.</title>
        <authorList>
            <person name="Hosoyama A."/>
            <person name="Uohara A."/>
            <person name="Ohji S."/>
            <person name="Ichikawa N."/>
        </authorList>
    </citation>
    <scope>NUCLEOTIDE SEQUENCE [LARGE SCALE GENOMIC DNA]</scope>
    <source>
        <strain evidence="6 7">NBRC 103919</strain>
    </source>
</reference>
<keyword evidence="5" id="KW-0460">Magnesium</keyword>
<dbReference type="PANTHER" id="PTHR23407:SF1">
    <property type="entry name" value="5-FORMYLTETRAHYDROFOLATE CYCLO-LIGASE"/>
    <property type="match status" value="1"/>
</dbReference>
<evidence type="ECO:0000256" key="1">
    <source>
        <dbReference type="ARBA" id="ARBA00010638"/>
    </source>
</evidence>
<evidence type="ECO:0000256" key="4">
    <source>
        <dbReference type="PIRSR" id="PIRSR006806-1"/>
    </source>
</evidence>
<feature type="binding site" evidence="4">
    <location>
        <position position="49"/>
    </location>
    <ligand>
        <name>substrate</name>
    </ligand>
</feature>
<keyword evidence="5" id="KW-0479">Metal-binding</keyword>
<dbReference type="SUPFAM" id="SSF100950">
    <property type="entry name" value="NagB/RpiA/CoA transferase-like"/>
    <property type="match status" value="1"/>
</dbReference>
<feature type="binding site" evidence="4">
    <location>
        <begin position="3"/>
        <end position="7"/>
    </location>
    <ligand>
        <name>ATP</name>
        <dbReference type="ChEBI" id="CHEBI:30616"/>
    </ligand>
</feature>
<comment type="caution">
    <text evidence="6">The sequence shown here is derived from an EMBL/GenBank/DDBJ whole genome shotgun (WGS) entry which is preliminary data.</text>
</comment>
<accession>A0A511X2W8</accession>
<evidence type="ECO:0000256" key="5">
    <source>
        <dbReference type="RuleBase" id="RU361279"/>
    </source>
</evidence>
<dbReference type="GO" id="GO:0030272">
    <property type="term" value="F:5-formyltetrahydrofolate cyclo-ligase activity"/>
    <property type="evidence" value="ECO:0007669"/>
    <property type="project" value="UniProtKB-EC"/>
</dbReference>
<dbReference type="InterPro" id="IPR002698">
    <property type="entry name" value="FTHF_cligase"/>
</dbReference>
<dbReference type="EMBL" id="BJYE01000021">
    <property type="protein sequence ID" value="GEN57261.1"/>
    <property type="molecule type" value="Genomic_DNA"/>
</dbReference>
<dbReference type="AlphaFoldDB" id="A0A511X2W8"/>
<dbReference type="InterPro" id="IPR024185">
    <property type="entry name" value="FTHF_cligase-like_sf"/>
</dbReference>
<feature type="binding site" evidence="4">
    <location>
        <begin position="133"/>
        <end position="141"/>
    </location>
    <ligand>
        <name>ATP</name>
        <dbReference type="ChEBI" id="CHEBI:30616"/>
    </ligand>
</feature>
<name>A0A511X2W8_9BACI</name>
<comment type="catalytic activity">
    <reaction evidence="5">
        <text>(6S)-5-formyl-5,6,7,8-tetrahydrofolate + ATP = (6R)-5,10-methenyltetrahydrofolate + ADP + phosphate</text>
        <dbReference type="Rhea" id="RHEA:10488"/>
        <dbReference type="ChEBI" id="CHEBI:30616"/>
        <dbReference type="ChEBI" id="CHEBI:43474"/>
        <dbReference type="ChEBI" id="CHEBI:57455"/>
        <dbReference type="ChEBI" id="CHEBI:57457"/>
        <dbReference type="ChEBI" id="CHEBI:456216"/>
        <dbReference type="EC" id="6.3.3.2"/>
    </reaction>
</comment>
<dbReference type="Pfam" id="PF01812">
    <property type="entry name" value="5-FTHF_cyc-lig"/>
    <property type="match status" value="1"/>
</dbReference>
<evidence type="ECO:0000313" key="6">
    <source>
        <dbReference type="EMBL" id="GEN57261.1"/>
    </source>
</evidence>
<dbReference type="GO" id="GO:0035999">
    <property type="term" value="P:tetrahydrofolate interconversion"/>
    <property type="evidence" value="ECO:0007669"/>
    <property type="project" value="TreeGrafter"/>
</dbReference>
<evidence type="ECO:0000256" key="3">
    <source>
        <dbReference type="ARBA" id="ARBA00022840"/>
    </source>
</evidence>
<dbReference type="OrthoDB" id="9801938at2"/>
<dbReference type="RefSeq" id="WP_089800743.1">
    <property type="nucleotide sequence ID" value="NZ_BJYE01000021.1"/>
</dbReference>
<protein>
    <recommendedName>
        <fullName evidence="5">5-formyltetrahydrofolate cyclo-ligase</fullName>
        <ecNumber evidence="5">6.3.3.2</ecNumber>
    </recommendedName>
</protein>
<dbReference type="PANTHER" id="PTHR23407">
    <property type="entry name" value="ATPASE INHIBITOR/5-FORMYLTETRAHYDROFOLATE CYCLO-LIGASE"/>
    <property type="match status" value="1"/>
</dbReference>
<dbReference type="GO" id="GO:0005524">
    <property type="term" value="F:ATP binding"/>
    <property type="evidence" value="ECO:0007669"/>
    <property type="project" value="UniProtKB-KW"/>
</dbReference>
<dbReference type="InterPro" id="IPR037171">
    <property type="entry name" value="NagB/RpiA_transferase-like"/>
</dbReference>
<proteinExistence type="inferred from homology"/>
<dbReference type="PIRSF" id="PIRSF006806">
    <property type="entry name" value="FTHF_cligase"/>
    <property type="match status" value="1"/>
</dbReference>
<keyword evidence="3 4" id="KW-0067">ATP-binding</keyword>